<dbReference type="InterPro" id="IPR018378">
    <property type="entry name" value="C-type_lectin_CS"/>
</dbReference>
<dbReference type="SMART" id="SM00034">
    <property type="entry name" value="CLECT"/>
    <property type="match status" value="1"/>
</dbReference>
<comment type="caution">
    <text evidence="2">The sequence shown here is derived from an EMBL/GenBank/DDBJ whole genome shotgun (WGS) entry which is preliminary data.</text>
</comment>
<dbReference type="CDD" id="cd00037">
    <property type="entry name" value="CLECT"/>
    <property type="match status" value="1"/>
</dbReference>
<evidence type="ECO:0000313" key="2">
    <source>
        <dbReference type="EMBL" id="CAB4037850.1"/>
    </source>
</evidence>
<protein>
    <submittedName>
        <fullName evidence="2">Uncharacterized protein</fullName>
    </submittedName>
</protein>
<dbReference type="SUPFAM" id="SSF56436">
    <property type="entry name" value="C-type lectin-like"/>
    <property type="match status" value="1"/>
</dbReference>
<reference evidence="2" key="1">
    <citation type="submission" date="2020-04" db="EMBL/GenBank/DDBJ databases">
        <authorList>
            <person name="Alioto T."/>
            <person name="Alioto T."/>
            <person name="Gomez Garrido J."/>
        </authorList>
    </citation>
    <scope>NUCLEOTIDE SEQUENCE</scope>
    <source>
        <strain evidence="2">A484AB</strain>
    </source>
</reference>
<name>A0A7D9LS63_PARCT</name>
<sequence>MATSLYFIKMRKGGPLPAPAILSTHIVDVEEECSLKCLEELHCFGFNFNSGSITNKYASKSNCQISGRNFEDMEIMDGNDWNEMKNQTEKQLDQNCPDNWTKFGGDRCYYVSEKTATWAAARADCQARGGDLAVPRSAEDSQHIYEVVNERNVNRVLIGVYRGAGNLANKFYTVGSGVEVSYTNWKRGEPNGNDGSENCVAVKTPTTKAAWIDVSCDYPRYFMCELIL</sequence>
<dbReference type="OrthoDB" id="5954286at2759"/>
<dbReference type="InterPro" id="IPR016187">
    <property type="entry name" value="CTDL_fold"/>
</dbReference>
<dbReference type="Pfam" id="PF00059">
    <property type="entry name" value="Lectin_C"/>
    <property type="match status" value="1"/>
</dbReference>
<dbReference type="EMBL" id="CACRXK020023536">
    <property type="protein sequence ID" value="CAB4037850.1"/>
    <property type="molecule type" value="Genomic_DNA"/>
</dbReference>
<proteinExistence type="predicted"/>
<dbReference type="PROSITE" id="PS00615">
    <property type="entry name" value="C_TYPE_LECTIN_1"/>
    <property type="match status" value="1"/>
</dbReference>
<organism evidence="2 3">
    <name type="scientific">Paramuricea clavata</name>
    <name type="common">Red gorgonian</name>
    <name type="synonym">Violescent sea-whip</name>
    <dbReference type="NCBI Taxonomy" id="317549"/>
    <lineage>
        <taxon>Eukaryota</taxon>
        <taxon>Metazoa</taxon>
        <taxon>Cnidaria</taxon>
        <taxon>Anthozoa</taxon>
        <taxon>Octocorallia</taxon>
        <taxon>Malacalcyonacea</taxon>
        <taxon>Plexauridae</taxon>
        <taxon>Paramuricea</taxon>
    </lineage>
</organism>
<dbReference type="AlphaFoldDB" id="A0A7D9LS63"/>
<dbReference type="PANTHER" id="PTHR22803">
    <property type="entry name" value="MANNOSE, PHOSPHOLIPASE, LECTIN RECEPTOR RELATED"/>
    <property type="match status" value="1"/>
</dbReference>
<dbReference type="PROSITE" id="PS50041">
    <property type="entry name" value="C_TYPE_LECTIN_2"/>
    <property type="match status" value="1"/>
</dbReference>
<dbReference type="InterPro" id="IPR001304">
    <property type="entry name" value="C-type_lectin-like"/>
</dbReference>
<keyword evidence="1" id="KW-1015">Disulfide bond</keyword>
<evidence type="ECO:0000313" key="3">
    <source>
        <dbReference type="Proteomes" id="UP001152795"/>
    </source>
</evidence>
<dbReference type="InterPro" id="IPR016186">
    <property type="entry name" value="C-type_lectin-like/link_sf"/>
</dbReference>
<accession>A0A7D9LS63</accession>
<dbReference type="InterPro" id="IPR050111">
    <property type="entry name" value="C-type_lectin/snaclec_domain"/>
</dbReference>
<gene>
    <name evidence="2" type="ORF">PACLA_8A007686</name>
</gene>
<dbReference type="Proteomes" id="UP001152795">
    <property type="component" value="Unassembled WGS sequence"/>
</dbReference>
<keyword evidence="3" id="KW-1185">Reference proteome</keyword>
<dbReference type="Gene3D" id="3.10.100.10">
    <property type="entry name" value="Mannose-Binding Protein A, subunit A"/>
    <property type="match status" value="1"/>
</dbReference>
<evidence type="ECO:0000256" key="1">
    <source>
        <dbReference type="ARBA" id="ARBA00023157"/>
    </source>
</evidence>